<dbReference type="OrthoDB" id="3481698at2"/>
<gene>
    <name evidence="3" type="ORF">SAMN04488563_1637</name>
</gene>
<protein>
    <submittedName>
        <fullName evidence="3">Uncharacterized protein</fullName>
    </submittedName>
</protein>
<dbReference type="EMBL" id="LT629791">
    <property type="protein sequence ID" value="SDU42265.1"/>
    <property type="molecule type" value="Genomic_DNA"/>
</dbReference>
<evidence type="ECO:0000256" key="2">
    <source>
        <dbReference type="SAM" id="Phobius"/>
    </source>
</evidence>
<dbReference type="AlphaFoldDB" id="A0A1H2IE32"/>
<sequence length="117" mass="12279">MSSTIRRADGTKPCDSCGELVLWAVTAASGKAIPLNPSPVDPATHGRAFVLIGGVAFGFVAAVARVAAMFDEPEAAAAIRITQGDYSGAHHDAHFATCPKAAQHRRRRPTDPARTSR</sequence>
<feature type="region of interest" description="Disordered" evidence="1">
    <location>
        <begin position="97"/>
        <end position="117"/>
    </location>
</feature>
<dbReference type="RefSeq" id="WP_046771244.1">
    <property type="nucleotide sequence ID" value="NZ_LBMC01000040.1"/>
</dbReference>
<keyword evidence="2" id="KW-0812">Transmembrane</keyword>
<organism evidence="3 4">
    <name type="scientific">Jiangella alkaliphila</name>
    <dbReference type="NCBI Taxonomy" id="419479"/>
    <lineage>
        <taxon>Bacteria</taxon>
        <taxon>Bacillati</taxon>
        <taxon>Actinomycetota</taxon>
        <taxon>Actinomycetes</taxon>
        <taxon>Jiangellales</taxon>
        <taxon>Jiangellaceae</taxon>
        <taxon>Jiangella</taxon>
    </lineage>
</organism>
<proteinExistence type="predicted"/>
<feature type="transmembrane region" description="Helical" evidence="2">
    <location>
        <begin position="48"/>
        <end position="70"/>
    </location>
</feature>
<dbReference type="Proteomes" id="UP000182977">
    <property type="component" value="Chromosome I"/>
</dbReference>
<evidence type="ECO:0000256" key="1">
    <source>
        <dbReference type="SAM" id="MobiDB-lite"/>
    </source>
</evidence>
<name>A0A1H2IE32_9ACTN</name>
<keyword evidence="4" id="KW-1185">Reference proteome</keyword>
<dbReference type="STRING" id="419479.SAMN04488563_1637"/>
<accession>A0A1H2IE32</accession>
<keyword evidence="2" id="KW-0472">Membrane</keyword>
<keyword evidence="2" id="KW-1133">Transmembrane helix</keyword>
<evidence type="ECO:0000313" key="3">
    <source>
        <dbReference type="EMBL" id="SDU42265.1"/>
    </source>
</evidence>
<evidence type="ECO:0000313" key="4">
    <source>
        <dbReference type="Proteomes" id="UP000182977"/>
    </source>
</evidence>
<reference evidence="4" key="1">
    <citation type="submission" date="2016-10" db="EMBL/GenBank/DDBJ databases">
        <authorList>
            <person name="Varghese N."/>
            <person name="Submissions S."/>
        </authorList>
    </citation>
    <scope>NUCLEOTIDE SEQUENCE [LARGE SCALE GENOMIC DNA]</scope>
    <source>
        <strain evidence="4">DSM 45079</strain>
    </source>
</reference>